<dbReference type="AlphaFoldDB" id="E6SAV1"/>
<dbReference type="Proteomes" id="UP000008914">
    <property type="component" value="Chromosome"/>
</dbReference>
<accession>E6SAV1</accession>
<dbReference type="eggNOG" id="COG2852">
    <property type="taxonomic scope" value="Bacteria"/>
</dbReference>
<evidence type="ECO:0000313" key="2">
    <source>
        <dbReference type="Proteomes" id="UP000008914"/>
    </source>
</evidence>
<reference evidence="1 2" key="1">
    <citation type="journal article" date="2010" name="Stand. Genomic Sci.">
        <title>Complete genome sequence of Intrasporangium calvum type strain (7 KIP).</title>
        <authorList>
            <person name="Del Rio T.G."/>
            <person name="Chertkov O."/>
            <person name="Yasawong M."/>
            <person name="Lucas S."/>
            <person name="Deshpande S."/>
            <person name="Cheng J.F."/>
            <person name="Detter C."/>
            <person name="Tapia R."/>
            <person name="Han C."/>
            <person name="Goodwin L."/>
            <person name="Pitluck S."/>
            <person name="Liolios K."/>
            <person name="Ivanova N."/>
            <person name="Mavromatis K."/>
            <person name="Pati A."/>
            <person name="Chen A."/>
            <person name="Palaniappan K."/>
            <person name="Land M."/>
            <person name="Hauser L."/>
            <person name="Chang Y.J."/>
            <person name="Jeffries C.D."/>
            <person name="Rohde M."/>
            <person name="Pukall R."/>
            <person name="Sikorski J."/>
            <person name="Goker M."/>
            <person name="Woyke T."/>
            <person name="Bristow J."/>
            <person name="Eisen J.A."/>
            <person name="Markowitz V."/>
            <person name="Hugenholtz P."/>
            <person name="Kyrpides N.C."/>
            <person name="Klenk H.P."/>
            <person name="Lapidus A."/>
        </authorList>
    </citation>
    <scope>NUCLEOTIDE SEQUENCE [LARGE SCALE GENOMIC DNA]</scope>
    <source>
        <strain evidence="2">ATCC 23552 / DSM 43043 / JCM 3097 / NBRC 12989 / 7 KIP</strain>
    </source>
</reference>
<protein>
    <submittedName>
        <fullName evidence="1">Uncharacterized protein</fullName>
    </submittedName>
</protein>
<dbReference type="STRING" id="710696.Intca_2917"/>
<gene>
    <name evidence="1" type="ordered locus">Intca_2917</name>
</gene>
<organism evidence="1 2">
    <name type="scientific">Intrasporangium calvum (strain ATCC 23552 / DSM 43043 / JCM 3097 / NBRC 12989 / NCIMB 10167 / NRRL B-3866 / 7 KIP)</name>
    <dbReference type="NCBI Taxonomy" id="710696"/>
    <lineage>
        <taxon>Bacteria</taxon>
        <taxon>Bacillati</taxon>
        <taxon>Actinomycetota</taxon>
        <taxon>Actinomycetes</taxon>
        <taxon>Micrococcales</taxon>
        <taxon>Intrasporangiaceae</taxon>
        <taxon>Intrasporangium</taxon>
    </lineage>
</organism>
<dbReference type="HOGENOM" id="CLU_052626_5_1_11"/>
<dbReference type="RefSeq" id="WP_013493724.1">
    <property type="nucleotide sequence ID" value="NC_014830.1"/>
</dbReference>
<dbReference type="EMBL" id="CP002343">
    <property type="protein sequence ID" value="ADU49412.1"/>
    <property type="molecule type" value="Genomic_DNA"/>
</dbReference>
<proteinExistence type="predicted"/>
<evidence type="ECO:0000313" key="1">
    <source>
        <dbReference type="EMBL" id="ADU49412.1"/>
    </source>
</evidence>
<keyword evidence="2" id="KW-1185">Reference proteome</keyword>
<dbReference type="KEGG" id="ica:Intca_2917"/>
<name>E6SAV1_INTC7</name>
<sequence length="317" mass="35463">MATVWGLTRRQVYALDLESPLRGVRTVQPAESLHARCAAASLVLECHAFSHVTAARLHGLPLPRALDDDRRLHVMRDARDGAVRRENVVGHRGLLERDVVGLHGLAVVGLADTWVDFGELIRPGVPFGLDDLVVLGDAVATTLGSVDPLHEALAARVRPRGKLTLLEALEWIRVGSESAGETRTRLVLSRAGLPEPELNVPICSSTGRWLGRPDMRWPEQRVLLEYQGREFHDSEDQRALDAVRFAGFEEDCWTVVATWNDDVNSDEARSRLVLRMADLLDRPVESLHLSEIHPRFFSTRMLQLAELRARRLRHHGG</sequence>